<organism evidence="1 2">
    <name type="scientific">Streptacidiphilus cavernicola</name>
    <dbReference type="NCBI Taxonomy" id="3342716"/>
    <lineage>
        <taxon>Bacteria</taxon>
        <taxon>Bacillati</taxon>
        <taxon>Actinomycetota</taxon>
        <taxon>Actinomycetes</taxon>
        <taxon>Kitasatosporales</taxon>
        <taxon>Streptomycetaceae</taxon>
        <taxon>Streptacidiphilus</taxon>
    </lineage>
</organism>
<name>A0ABV6VWS0_9ACTN</name>
<evidence type="ECO:0000313" key="2">
    <source>
        <dbReference type="Proteomes" id="UP001592531"/>
    </source>
</evidence>
<keyword evidence="2" id="KW-1185">Reference proteome</keyword>
<dbReference type="RefSeq" id="WP_380536944.1">
    <property type="nucleotide sequence ID" value="NZ_JBHFAB010000011.1"/>
</dbReference>
<evidence type="ECO:0000313" key="1">
    <source>
        <dbReference type="EMBL" id="MFC1418160.1"/>
    </source>
</evidence>
<proteinExistence type="predicted"/>
<dbReference type="Proteomes" id="UP001592531">
    <property type="component" value="Unassembled WGS sequence"/>
</dbReference>
<comment type="caution">
    <text evidence="1">The sequence shown here is derived from an EMBL/GenBank/DDBJ whole genome shotgun (WGS) entry which is preliminary data.</text>
</comment>
<dbReference type="EMBL" id="JBHFAB010000011">
    <property type="protein sequence ID" value="MFC1418160.1"/>
    <property type="molecule type" value="Genomic_DNA"/>
</dbReference>
<gene>
    <name evidence="1" type="ORF">ACEZDE_16145</name>
</gene>
<protein>
    <submittedName>
        <fullName evidence="1">Uncharacterized protein</fullName>
    </submittedName>
</protein>
<sequence>MANAAVPELLALLEEEGTWKTAATALGGIGPAGSSGEALLLARARTDIPDGPLAAWAYARAGGDLAAALAVLGPAATEGRFPYPDLRRLADLCRYAAGYADRLRTMASWTEDPWVSVEAAHALWAATGDVESALPALTSAVEGLAHGIYYPVMISALWYLARMGPAARPAGAVLQDVPRLDQRLHYFGSWRAFTEDEAIRRAVSDLLAVTG</sequence>
<reference evidence="1 2" key="1">
    <citation type="submission" date="2024-09" db="EMBL/GenBank/DDBJ databases">
        <authorList>
            <person name="Lee S.D."/>
        </authorList>
    </citation>
    <scope>NUCLEOTIDE SEQUENCE [LARGE SCALE GENOMIC DNA]</scope>
    <source>
        <strain evidence="1 2">N8-3</strain>
    </source>
</reference>
<accession>A0ABV6VWS0</accession>